<dbReference type="EMBL" id="LN679109">
    <property type="protein sequence ID" value="CEL52634.1"/>
    <property type="molecule type" value="Genomic_DNA"/>
</dbReference>
<dbReference type="Proteomes" id="UP000059188">
    <property type="component" value="Unassembled WGS sequence"/>
</dbReference>
<organism evidence="1 2">
    <name type="scientific">Thanatephorus cucumeris (strain AG1-IB / isolate 7/3/14)</name>
    <name type="common">Lettuce bottom rot fungus</name>
    <name type="synonym">Rhizoctonia solani</name>
    <dbReference type="NCBI Taxonomy" id="1108050"/>
    <lineage>
        <taxon>Eukaryota</taxon>
        <taxon>Fungi</taxon>
        <taxon>Dikarya</taxon>
        <taxon>Basidiomycota</taxon>
        <taxon>Agaricomycotina</taxon>
        <taxon>Agaricomycetes</taxon>
        <taxon>Cantharellales</taxon>
        <taxon>Ceratobasidiaceae</taxon>
        <taxon>Rhizoctonia</taxon>
        <taxon>Rhizoctonia solani AG-1</taxon>
    </lineage>
</organism>
<keyword evidence="2" id="KW-1185">Reference proteome</keyword>
<proteinExistence type="predicted"/>
<gene>
    <name evidence="1" type="ORF">RSOLAG1IB_05839</name>
</gene>
<evidence type="ECO:0000313" key="2">
    <source>
        <dbReference type="Proteomes" id="UP000059188"/>
    </source>
</evidence>
<reference evidence="1 2" key="1">
    <citation type="submission" date="2014-11" db="EMBL/GenBank/DDBJ databases">
        <authorList>
            <person name="Wibberg Daniel"/>
        </authorList>
    </citation>
    <scope>NUCLEOTIDE SEQUENCE [LARGE SCALE GENOMIC DNA]</scope>
    <source>
        <strain evidence="1">Rhizoctonia solani AG1-IB 7/3/14</strain>
    </source>
</reference>
<sequence length="201" mass="23272">MQPSQQVPRLTFSVFTSVSDTSFYSAEHGERLDCWAFHHVTFYALPLQSYGQLNIWLMIVAQFNVTNGAWRYLWFDPVMDDHGRVTGIRIEPTDGAPPSGAVADFKMEENIFETQGEDGARPRRVHYFHYELIAHLRDGFTQAILLPHTTGNEPQFYLNYMYFLVRSGVIKEVDEIRLHEVLRTQWVHYNVTLAQSGRTGQ</sequence>
<accession>A0A0B7F6X0</accession>
<evidence type="ECO:0000313" key="1">
    <source>
        <dbReference type="EMBL" id="CEL52634.1"/>
    </source>
</evidence>
<dbReference type="OrthoDB" id="3171836at2759"/>
<name>A0A0B7F6X0_THACB</name>
<protein>
    <submittedName>
        <fullName evidence="1">Uncharacterized protein</fullName>
    </submittedName>
</protein>
<dbReference type="AlphaFoldDB" id="A0A0B7F6X0"/>